<evidence type="ECO:0000256" key="3">
    <source>
        <dbReference type="ARBA" id="ARBA00022989"/>
    </source>
</evidence>
<dbReference type="PANTHER" id="PTHR34836:SF7">
    <property type="entry name" value="RECEPTOR LIGAND BINDING REGION DOMAIN-CONTAINING PROTEIN"/>
    <property type="match status" value="1"/>
</dbReference>
<sequence length="155" mass="17437">MWAFLQISRTKSKRKFVLRWNNLTSSQSQIGLYGYGLYAYDTVWLLARALDAFFDQGGNISFSNDSRVTQLGSGKLNQSLSIFDRGNVLLSNVFRVNMTGITGPIKYNPDRDLINPAFEILNVIGTGIRKIGYWSNYFGLSVKQSHQIGLVQAKS</sequence>
<accession>A0AAW1YQF9</accession>
<dbReference type="InterPro" id="IPR028082">
    <property type="entry name" value="Peripla_BP_I"/>
</dbReference>
<evidence type="ECO:0000313" key="6">
    <source>
        <dbReference type="EMBL" id="KAK9950912.1"/>
    </source>
</evidence>
<dbReference type="Proteomes" id="UP001457282">
    <property type="component" value="Unassembled WGS sequence"/>
</dbReference>
<dbReference type="PANTHER" id="PTHR34836">
    <property type="entry name" value="OS06G0188250 PROTEIN"/>
    <property type="match status" value="1"/>
</dbReference>
<evidence type="ECO:0000313" key="7">
    <source>
        <dbReference type="Proteomes" id="UP001457282"/>
    </source>
</evidence>
<dbReference type="EMBL" id="JBEDUW010000001">
    <property type="protein sequence ID" value="KAK9950912.1"/>
    <property type="molecule type" value="Genomic_DNA"/>
</dbReference>
<dbReference type="AlphaFoldDB" id="A0AAW1YQF9"/>
<keyword evidence="4" id="KW-0472">Membrane</keyword>
<evidence type="ECO:0000256" key="1">
    <source>
        <dbReference type="ARBA" id="ARBA00004370"/>
    </source>
</evidence>
<protein>
    <recommendedName>
        <fullName evidence="5">Receptor ligand binding region domain-containing protein</fullName>
    </recommendedName>
</protein>
<organism evidence="6 7">
    <name type="scientific">Rubus argutus</name>
    <name type="common">Southern blackberry</name>
    <dbReference type="NCBI Taxonomy" id="59490"/>
    <lineage>
        <taxon>Eukaryota</taxon>
        <taxon>Viridiplantae</taxon>
        <taxon>Streptophyta</taxon>
        <taxon>Embryophyta</taxon>
        <taxon>Tracheophyta</taxon>
        <taxon>Spermatophyta</taxon>
        <taxon>Magnoliopsida</taxon>
        <taxon>eudicotyledons</taxon>
        <taxon>Gunneridae</taxon>
        <taxon>Pentapetalae</taxon>
        <taxon>rosids</taxon>
        <taxon>fabids</taxon>
        <taxon>Rosales</taxon>
        <taxon>Rosaceae</taxon>
        <taxon>Rosoideae</taxon>
        <taxon>Rosoideae incertae sedis</taxon>
        <taxon>Rubus</taxon>
    </lineage>
</organism>
<evidence type="ECO:0000259" key="5">
    <source>
        <dbReference type="Pfam" id="PF01094"/>
    </source>
</evidence>
<name>A0AAW1YQF9_RUBAR</name>
<dbReference type="InterPro" id="IPR001828">
    <property type="entry name" value="ANF_lig-bd_rcpt"/>
</dbReference>
<reference evidence="6 7" key="1">
    <citation type="journal article" date="2023" name="G3 (Bethesda)">
        <title>A chromosome-length genome assembly and annotation of blackberry (Rubus argutus, cv. 'Hillquist').</title>
        <authorList>
            <person name="Bruna T."/>
            <person name="Aryal R."/>
            <person name="Dudchenko O."/>
            <person name="Sargent D.J."/>
            <person name="Mead D."/>
            <person name="Buti M."/>
            <person name="Cavallini A."/>
            <person name="Hytonen T."/>
            <person name="Andres J."/>
            <person name="Pham M."/>
            <person name="Weisz D."/>
            <person name="Mascagni F."/>
            <person name="Usai G."/>
            <person name="Natali L."/>
            <person name="Bassil N."/>
            <person name="Fernandez G.E."/>
            <person name="Lomsadze A."/>
            <person name="Armour M."/>
            <person name="Olukolu B."/>
            <person name="Poorten T."/>
            <person name="Britton C."/>
            <person name="Davik J."/>
            <person name="Ashrafi H."/>
            <person name="Aiden E.L."/>
            <person name="Borodovsky M."/>
            <person name="Worthington M."/>
        </authorList>
    </citation>
    <scope>NUCLEOTIDE SEQUENCE [LARGE SCALE GENOMIC DNA]</scope>
    <source>
        <strain evidence="6">PI 553951</strain>
    </source>
</reference>
<comment type="subcellular location">
    <subcellularLocation>
        <location evidence="1">Membrane</location>
    </subcellularLocation>
</comment>
<comment type="caution">
    <text evidence="6">The sequence shown here is derived from an EMBL/GenBank/DDBJ whole genome shotgun (WGS) entry which is preliminary data.</text>
</comment>
<dbReference type="Pfam" id="PF01094">
    <property type="entry name" value="ANF_receptor"/>
    <property type="match status" value="1"/>
</dbReference>
<keyword evidence="7" id="KW-1185">Reference proteome</keyword>
<evidence type="ECO:0000256" key="2">
    <source>
        <dbReference type="ARBA" id="ARBA00022692"/>
    </source>
</evidence>
<gene>
    <name evidence="6" type="ORF">M0R45_006378</name>
</gene>
<evidence type="ECO:0000256" key="4">
    <source>
        <dbReference type="ARBA" id="ARBA00023136"/>
    </source>
</evidence>
<dbReference type="Gene3D" id="3.40.50.2300">
    <property type="match status" value="2"/>
</dbReference>
<feature type="domain" description="Receptor ligand binding region" evidence="5">
    <location>
        <begin position="6"/>
        <end position="125"/>
    </location>
</feature>
<keyword evidence="2" id="KW-0812">Transmembrane</keyword>
<dbReference type="SUPFAM" id="SSF53822">
    <property type="entry name" value="Periplasmic binding protein-like I"/>
    <property type="match status" value="1"/>
</dbReference>
<dbReference type="GO" id="GO:0016020">
    <property type="term" value="C:membrane"/>
    <property type="evidence" value="ECO:0007669"/>
    <property type="project" value="UniProtKB-SubCell"/>
</dbReference>
<dbReference type="InterPro" id="IPR015683">
    <property type="entry name" value="Ionotropic_Glu_rcpt"/>
</dbReference>
<proteinExistence type="predicted"/>
<keyword evidence="3" id="KW-1133">Transmembrane helix</keyword>